<sequence>MVNWVQPSPTTNRIVTTTLIGIAQILTVFRFYVRYRSKRLWWDDAWTLLTVLLSYLLLISMWVRTDTPALGPIHQSHSARIVAYWLLYISFTCTLWSARMSLIFSVIRLIPPLFKLRKVSEWTAVVFFFMWAGSLTQKTYVCASDRSWYQLAQPQCHLGTKVGIVELITDLFADTSLVVIPIRLLQGVGISSEKRRMLHIMFGASLLISLVSVLHAVFLLGPSGLLEAITAQAEAVTALIVANLGVLSPYAYRLMKNGEDFDSKPYTYYHSFQANGEVEMRRMPRSLEVRANRSALRFQVTTSVASEAEFQVSDKSGPSSVRELEVQSKPPALSSTAGNLSSP</sequence>
<dbReference type="OrthoDB" id="3229610at2759"/>
<dbReference type="GO" id="GO:0016020">
    <property type="term" value="C:membrane"/>
    <property type="evidence" value="ECO:0007669"/>
    <property type="project" value="UniProtKB-SubCell"/>
</dbReference>
<evidence type="ECO:0000256" key="5">
    <source>
        <dbReference type="ARBA" id="ARBA00038359"/>
    </source>
</evidence>
<dbReference type="AlphaFoldDB" id="A0A6A4I7M8"/>
<feature type="domain" description="Rhodopsin" evidence="8">
    <location>
        <begin position="29"/>
        <end position="219"/>
    </location>
</feature>
<comment type="subcellular location">
    <subcellularLocation>
        <location evidence="1">Membrane</location>
        <topology evidence="1">Multi-pass membrane protein</topology>
    </subcellularLocation>
</comment>
<keyword evidence="4 7" id="KW-0472">Membrane</keyword>
<dbReference type="PANTHER" id="PTHR33048">
    <property type="entry name" value="PTH11-LIKE INTEGRAL MEMBRANE PROTEIN (AFU_ORTHOLOGUE AFUA_5G11245)"/>
    <property type="match status" value="1"/>
</dbReference>
<feature type="transmembrane region" description="Helical" evidence="7">
    <location>
        <begin position="14"/>
        <end position="33"/>
    </location>
</feature>
<name>A0A6A4I7M8_9AGAR</name>
<evidence type="ECO:0000256" key="3">
    <source>
        <dbReference type="ARBA" id="ARBA00022989"/>
    </source>
</evidence>
<proteinExistence type="inferred from homology"/>
<evidence type="ECO:0000256" key="1">
    <source>
        <dbReference type="ARBA" id="ARBA00004141"/>
    </source>
</evidence>
<organism evidence="9 10">
    <name type="scientific">Gymnopus androsaceus JB14</name>
    <dbReference type="NCBI Taxonomy" id="1447944"/>
    <lineage>
        <taxon>Eukaryota</taxon>
        <taxon>Fungi</taxon>
        <taxon>Dikarya</taxon>
        <taxon>Basidiomycota</taxon>
        <taxon>Agaricomycotina</taxon>
        <taxon>Agaricomycetes</taxon>
        <taxon>Agaricomycetidae</taxon>
        <taxon>Agaricales</taxon>
        <taxon>Marasmiineae</taxon>
        <taxon>Omphalotaceae</taxon>
        <taxon>Gymnopus</taxon>
    </lineage>
</organism>
<keyword evidence="3 7" id="KW-1133">Transmembrane helix</keyword>
<feature type="compositionally biased region" description="Polar residues" evidence="6">
    <location>
        <begin position="333"/>
        <end position="343"/>
    </location>
</feature>
<evidence type="ECO:0000313" key="10">
    <source>
        <dbReference type="Proteomes" id="UP000799118"/>
    </source>
</evidence>
<feature type="transmembrane region" description="Helical" evidence="7">
    <location>
        <begin position="45"/>
        <end position="63"/>
    </location>
</feature>
<protein>
    <recommendedName>
        <fullName evidence="8">Rhodopsin domain-containing protein</fullName>
    </recommendedName>
</protein>
<comment type="similarity">
    <text evidence="5">Belongs to the SAT4 family.</text>
</comment>
<dbReference type="InterPro" id="IPR052337">
    <property type="entry name" value="SAT4-like"/>
</dbReference>
<reference evidence="9" key="1">
    <citation type="journal article" date="2019" name="Environ. Microbiol.">
        <title>Fungal ecological strategies reflected in gene transcription - a case study of two litter decomposers.</title>
        <authorList>
            <person name="Barbi F."/>
            <person name="Kohler A."/>
            <person name="Barry K."/>
            <person name="Baskaran P."/>
            <person name="Daum C."/>
            <person name="Fauchery L."/>
            <person name="Ihrmark K."/>
            <person name="Kuo A."/>
            <person name="LaButti K."/>
            <person name="Lipzen A."/>
            <person name="Morin E."/>
            <person name="Grigoriev I.V."/>
            <person name="Henrissat B."/>
            <person name="Lindahl B."/>
            <person name="Martin F."/>
        </authorList>
    </citation>
    <scope>NUCLEOTIDE SEQUENCE</scope>
    <source>
        <strain evidence="9">JB14</strain>
    </source>
</reference>
<feature type="transmembrane region" description="Helical" evidence="7">
    <location>
        <begin position="233"/>
        <end position="252"/>
    </location>
</feature>
<keyword evidence="2 7" id="KW-0812">Transmembrane</keyword>
<feature type="transmembrane region" description="Helical" evidence="7">
    <location>
        <begin position="200"/>
        <end position="221"/>
    </location>
</feature>
<evidence type="ECO:0000256" key="7">
    <source>
        <dbReference type="SAM" id="Phobius"/>
    </source>
</evidence>
<gene>
    <name evidence="9" type="ORF">BT96DRAFT_222379</name>
</gene>
<accession>A0A6A4I7M8</accession>
<evidence type="ECO:0000256" key="4">
    <source>
        <dbReference type="ARBA" id="ARBA00023136"/>
    </source>
</evidence>
<dbReference type="Proteomes" id="UP000799118">
    <property type="component" value="Unassembled WGS sequence"/>
</dbReference>
<dbReference type="EMBL" id="ML769401">
    <property type="protein sequence ID" value="KAE9406596.1"/>
    <property type="molecule type" value="Genomic_DNA"/>
</dbReference>
<evidence type="ECO:0000313" key="9">
    <source>
        <dbReference type="EMBL" id="KAE9406596.1"/>
    </source>
</evidence>
<keyword evidence="10" id="KW-1185">Reference proteome</keyword>
<evidence type="ECO:0000259" key="8">
    <source>
        <dbReference type="Pfam" id="PF20684"/>
    </source>
</evidence>
<evidence type="ECO:0000256" key="2">
    <source>
        <dbReference type="ARBA" id="ARBA00022692"/>
    </source>
</evidence>
<dbReference type="Pfam" id="PF20684">
    <property type="entry name" value="Fung_rhodopsin"/>
    <property type="match status" value="1"/>
</dbReference>
<feature type="transmembrane region" description="Helical" evidence="7">
    <location>
        <begin position="83"/>
        <end position="110"/>
    </location>
</feature>
<dbReference type="InterPro" id="IPR049326">
    <property type="entry name" value="Rhodopsin_dom_fungi"/>
</dbReference>
<evidence type="ECO:0000256" key="6">
    <source>
        <dbReference type="SAM" id="MobiDB-lite"/>
    </source>
</evidence>
<feature type="region of interest" description="Disordered" evidence="6">
    <location>
        <begin position="309"/>
        <end position="343"/>
    </location>
</feature>
<dbReference type="PANTHER" id="PTHR33048:SF47">
    <property type="entry name" value="INTEGRAL MEMBRANE PROTEIN-RELATED"/>
    <property type="match status" value="1"/>
</dbReference>